<evidence type="ECO:0000256" key="1">
    <source>
        <dbReference type="SAM" id="SignalP"/>
    </source>
</evidence>
<dbReference type="PROSITE" id="PS51318">
    <property type="entry name" value="TAT"/>
    <property type="match status" value="1"/>
</dbReference>
<protein>
    <submittedName>
        <fullName evidence="2">Uncharacterized protein</fullName>
    </submittedName>
</protein>
<feature type="chain" id="PRO_5046360231" evidence="1">
    <location>
        <begin position="28"/>
        <end position="177"/>
    </location>
</feature>
<keyword evidence="1" id="KW-0732">Signal</keyword>
<evidence type="ECO:0000313" key="2">
    <source>
        <dbReference type="EMBL" id="MFC5423188.1"/>
    </source>
</evidence>
<organism evidence="2 3">
    <name type="scientific">Bosea eneae</name>
    <dbReference type="NCBI Taxonomy" id="151454"/>
    <lineage>
        <taxon>Bacteria</taxon>
        <taxon>Pseudomonadati</taxon>
        <taxon>Pseudomonadota</taxon>
        <taxon>Alphaproteobacteria</taxon>
        <taxon>Hyphomicrobiales</taxon>
        <taxon>Boseaceae</taxon>
        <taxon>Bosea</taxon>
    </lineage>
</organism>
<proteinExistence type="predicted"/>
<dbReference type="EMBL" id="JBHSLW010000066">
    <property type="protein sequence ID" value="MFC5423188.1"/>
    <property type="molecule type" value="Genomic_DNA"/>
</dbReference>
<name>A0ABW0J0P4_9HYPH</name>
<dbReference type="RefSeq" id="WP_156451759.1">
    <property type="nucleotide sequence ID" value="NZ_JBHSLW010000066.1"/>
</dbReference>
<accession>A0ABW0J0P4</accession>
<feature type="signal peptide" evidence="1">
    <location>
        <begin position="1"/>
        <end position="27"/>
    </location>
</feature>
<sequence length="177" mass="18043">MTRISRRSFLAASSAAVSAFVPAVSSAAPRVRGAGRAPSSVVVDVDRLLALGLGPTAELIRSTMTAELQAVFADRLGGQRLVVRLTGLTLSAYVGGGGGGGGSGGGGGGRGGGGGETDYLEGDALLLAPSGEIVARYPQLLALPSSTGGAWYQPDNEQRRIVILARYYAQWLRRAIG</sequence>
<gene>
    <name evidence="2" type="ORF">ACFPOB_26940</name>
</gene>
<keyword evidence="3" id="KW-1185">Reference proteome</keyword>
<dbReference type="Proteomes" id="UP001596053">
    <property type="component" value="Unassembled WGS sequence"/>
</dbReference>
<reference evidence="3" key="1">
    <citation type="journal article" date="2019" name="Int. J. Syst. Evol. Microbiol.">
        <title>The Global Catalogue of Microorganisms (GCM) 10K type strain sequencing project: providing services to taxonomists for standard genome sequencing and annotation.</title>
        <authorList>
            <consortium name="The Broad Institute Genomics Platform"/>
            <consortium name="The Broad Institute Genome Sequencing Center for Infectious Disease"/>
            <person name="Wu L."/>
            <person name="Ma J."/>
        </authorList>
    </citation>
    <scope>NUCLEOTIDE SEQUENCE [LARGE SCALE GENOMIC DNA]</scope>
    <source>
        <strain evidence="3">NCAIM B.01391</strain>
    </source>
</reference>
<comment type="caution">
    <text evidence="2">The sequence shown here is derived from an EMBL/GenBank/DDBJ whole genome shotgun (WGS) entry which is preliminary data.</text>
</comment>
<dbReference type="InterPro" id="IPR006311">
    <property type="entry name" value="TAT_signal"/>
</dbReference>
<evidence type="ECO:0000313" key="3">
    <source>
        <dbReference type="Proteomes" id="UP001596053"/>
    </source>
</evidence>